<evidence type="ECO:0000256" key="7">
    <source>
        <dbReference type="ARBA" id="ARBA00023008"/>
    </source>
</evidence>
<evidence type="ECO:0000256" key="3">
    <source>
        <dbReference type="ARBA" id="ARBA00011738"/>
    </source>
</evidence>
<dbReference type="Gene3D" id="3.10.450.40">
    <property type="match status" value="2"/>
</dbReference>
<dbReference type="InterPro" id="IPR000269">
    <property type="entry name" value="Cu_amine_oxidase"/>
</dbReference>
<keyword evidence="6 11" id="KW-0560">Oxidoreductase</keyword>
<dbReference type="FunFam" id="2.70.98.20:FF:000004">
    <property type="entry name" value="Amine oxidase"/>
    <property type="match status" value="1"/>
</dbReference>
<dbReference type="PANTHER" id="PTHR10638">
    <property type="entry name" value="COPPER AMINE OXIDASE"/>
    <property type="match status" value="1"/>
</dbReference>
<comment type="similarity">
    <text evidence="2 11">Belongs to the copper/topaquinone oxidase family.</text>
</comment>
<comment type="caution">
    <text evidence="15">The sequence shown here is derived from an EMBL/GenBank/DDBJ whole genome shotgun (WGS) entry which is preliminary data.</text>
</comment>
<dbReference type="Pfam" id="PF02727">
    <property type="entry name" value="Cu_amine_oxidN2"/>
    <property type="match status" value="1"/>
</dbReference>
<dbReference type="GO" id="GO:0046872">
    <property type="term" value="F:metal ion binding"/>
    <property type="evidence" value="ECO:0007669"/>
    <property type="project" value="UniProtKB-KW"/>
</dbReference>
<dbReference type="SUPFAM" id="SSF49998">
    <property type="entry name" value="Amine oxidase catalytic domain"/>
    <property type="match status" value="1"/>
</dbReference>
<dbReference type="InterPro" id="IPR015798">
    <property type="entry name" value="Cu_amine_oxidase_C"/>
</dbReference>
<dbReference type="PANTHER" id="PTHR10638:SF87">
    <property type="entry name" value="AMINE OXIDASE [COPPER-CONTAINING] ALPHA 2, PEROXISOMAL-RELATED"/>
    <property type="match status" value="1"/>
</dbReference>
<keyword evidence="5 9" id="KW-0801">TPQ</keyword>
<feature type="domain" description="Copper amine oxidase N3-terminal" evidence="14">
    <location>
        <begin position="143"/>
        <end position="235"/>
    </location>
</feature>
<comment type="cofactor">
    <cofactor evidence="1">
        <name>Cu cation</name>
        <dbReference type="ChEBI" id="CHEBI:23378"/>
    </cofactor>
</comment>
<dbReference type="FunFam" id="3.10.450.40:FF:000005">
    <property type="entry name" value="Amine oxidase"/>
    <property type="match status" value="1"/>
</dbReference>
<dbReference type="Pfam" id="PF01179">
    <property type="entry name" value="Cu_amine_oxid"/>
    <property type="match status" value="1"/>
</dbReference>
<dbReference type="GO" id="GO:0016641">
    <property type="term" value="F:oxidoreductase activity, acting on the CH-NH2 group of donors, oxygen as acceptor"/>
    <property type="evidence" value="ECO:0007669"/>
    <property type="project" value="UniProtKB-ARBA"/>
</dbReference>
<evidence type="ECO:0000313" key="16">
    <source>
        <dbReference type="Proteomes" id="UP001642360"/>
    </source>
</evidence>
<dbReference type="Gene3D" id="2.70.98.20">
    <property type="entry name" value="Copper amine oxidase, catalytic domain"/>
    <property type="match status" value="1"/>
</dbReference>
<protein>
    <recommendedName>
        <fullName evidence="11">Amine oxidase</fullName>
        <ecNumber evidence="11">1.4.3.-</ecNumber>
    </recommendedName>
</protein>
<evidence type="ECO:0000256" key="11">
    <source>
        <dbReference type="RuleBase" id="RU000672"/>
    </source>
</evidence>
<dbReference type="AlphaFoldDB" id="A0ABC8R5J6"/>
<evidence type="ECO:0000256" key="4">
    <source>
        <dbReference type="ARBA" id="ARBA00022723"/>
    </source>
</evidence>
<dbReference type="PROSITE" id="PS01164">
    <property type="entry name" value="COPPER_AMINE_OXID_1"/>
    <property type="match status" value="1"/>
</dbReference>
<keyword evidence="8" id="KW-1015">Disulfide bond</keyword>
<dbReference type="EMBL" id="CAUOFW020000979">
    <property type="protein sequence ID" value="CAK9139676.1"/>
    <property type="molecule type" value="Genomic_DNA"/>
</dbReference>
<dbReference type="InterPro" id="IPR049948">
    <property type="entry name" value="Cu_Am_ox_TPQ-bd"/>
</dbReference>
<proteinExistence type="inferred from homology"/>
<evidence type="ECO:0000256" key="10">
    <source>
        <dbReference type="PIRSR" id="PIRSR600269-51"/>
    </source>
</evidence>
<evidence type="ECO:0000256" key="6">
    <source>
        <dbReference type="ARBA" id="ARBA00023002"/>
    </source>
</evidence>
<evidence type="ECO:0000256" key="5">
    <source>
        <dbReference type="ARBA" id="ARBA00022772"/>
    </source>
</evidence>
<dbReference type="FunFam" id="3.10.450.40:FF:000012">
    <property type="entry name" value="Amine oxidase"/>
    <property type="match status" value="1"/>
</dbReference>
<dbReference type="InterPro" id="IPR036460">
    <property type="entry name" value="Cu_amine_oxidase_C_sf"/>
</dbReference>
<feature type="active site" description="Proton acceptor" evidence="9">
    <location>
        <position position="342"/>
    </location>
</feature>
<feature type="modified residue" description="2',4',5'-topaquinone" evidence="10">
    <location>
        <position position="430"/>
    </location>
</feature>
<evidence type="ECO:0000259" key="12">
    <source>
        <dbReference type="Pfam" id="PF01179"/>
    </source>
</evidence>
<comment type="PTM">
    <text evidence="10 11">Topaquinone (TPQ) is generated by copper-dependent autoxidation of a specific tyrosyl residue.</text>
</comment>
<dbReference type="InterPro" id="IPR016182">
    <property type="entry name" value="Cu_amine_oxidase_N-reg"/>
</dbReference>
<evidence type="ECO:0000256" key="9">
    <source>
        <dbReference type="PIRSR" id="PIRSR600269-50"/>
    </source>
</evidence>
<evidence type="ECO:0000256" key="1">
    <source>
        <dbReference type="ARBA" id="ARBA00001935"/>
    </source>
</evidence>
<accession>A0ABC8R5J6</accession>
<sequence>MAPTLKKLLPVFPLSILSFCFFFFLFHSTQSIFSFSRISSHTTHHHHHPLDPLTPSELNITRSIILTSYAGSIPNLTFHYVGLDEPDKPDILSWLSNHTSTTKPLPRRVFVIARLNKQTHEIILDLSTKLIISDQIYSGHGYPILTLEEQTAASELPLTHPPFMESIKARGLNISEVVCSTYTVGWFGERKSSRVLKIQCFYTNGTANFYVRPLEGITVVVDLDEMKIKEYYDRLKVPVPTTEDTEYRLSKQKPPFGPRLNSATILQPEGPGFVIEGHSIRWANWAFHLGFDVRAGPIISLASIYDLEKQKYRRVLYRAYVSELFVPYMDPTEDWYFKTFIDAGEFGFGQSAVSLKPMEDCPAQAVFMDGYYARQDGKSVQISNVFCIFEQYAGNVMWRHTESDIPGEVITEVRQEVSLVVRSVSTVGNYDYMMDWEFKPSGSIKVSVGLTGILEVKGMSYTHADQIKEDVHGTLVAENTIGVYHDHFLSYHLDLDVDGEANSFVKTSLETRRVTDNVSPRRSYWTTTSETAKTESEARIRLGLKPADLVVSNQNKKTKVGNPIGYRLIPGSMTSPLLSDDDYPQIRGAFTKYNVWVTPYNKSEKWAGGLYADQSRGEDTLAMWSLRNREIENKDIVMWYTMGFHHAPYQEDFPIMPTLSSGFELRPANFFERNPVLKTKSPEILVNSINHNRRAGAFHGV</sequence>
<dbReference type="GO" id="GO:0009308">
    <property type="term" value="P:amine metabolic process"/>
    <property type="evidence" value="ECO:0007669"/>
    <property type="project" value="UniProtKB-UniRule"/>
</dbReference>
<comment type="cofactor">
    <cofactor evidence="11">
        <name>Cu cation</name>
        <dbReference type="ChEBI" id="CHEBI:23378"/>
    </cofactor>
    <text evidence="11">Contains 1 topaquinone per subunit.</text>
</comment>
<keyword evidence="7 11" id="KW-0186">Copper</keyword>
<dbReference type="InterPro" id="IPR015800">
    <property type="entry name" value="Cu_amine_oxidase_N2"/>
</dbReference>
<reference evidence="15 16" key="1">
    <citation type="submission" date="2024-02" db="EMBL/GenBank/DDBJ databases">
        <authorList>
            <person name="Vignale AGUSTIN F."/>
            <person name="Sosa J E."/>
            <person name="Modenutti C."/>
        </authorList>
    </citation>
    <scope>NUCLEOTIDE SEQUENCE [LARGE SCALE GENOMIC DNA]</scope>
</reference>
<keyword evidence="4 11" id="KW-0479">Metal-binding</keyword>
<dbReference type="InterPro" id="IPR015802">
    <property type="entry name" value="Cu_amine_oxidase_N3"/>
</dbReference>
<evidence type="ECO:0000256" key="2">
    <source>
        <dbReference type="ARBA" id="ARBA00007983"/>
    </source>
</evidence>
<evidence type="ECO:0000256" key="8">
    <source>
        <dbReference type="ARBA" id="ARBA00023157"/>
    </source>
</evidence>
<evidence type="ECO:0000313" key="15">
    <source>
        <dbReference type="EMBL" id="CAK9139676.1"/>
    </source>
</evidence>
<feature type="active site" description="Schiff-base intermediate with substrate; via topaquinone" evidence="9">
    <location>
        <position position="430"/>
    </location>
</feature>
<comment type="subunit">
    <text evidence="3">Homodimer.</text>
</comment>
<dbReference type="Pfam" id="PF02728">
    <property type="entry name" value="Cu_amine_oxidN3"/>
    <property type="match status" value="1"/>
</dbReference>
<keyword evidence="16" id="KW-1185">Reference proteome</keyword>
<dbReference type="EC" id="1.4.3.-" evidence="11"/>
<evidence type="ECO:0000259" key="14">
    <source>
        <dbReference type="Pfam" id="PF02728"/>
    </source>
</evidence>
<gene>
    <name evidence="15" type="ORF">ILEXP_LOCUS7074</name>
</gene>
<feature type="domain" description="Copper amine oxidase N2-terminal" evidence="13">
    <location>
        <begin position="48"/>
        <end position="136"/>
    </location>
</feature>
<feature type="domain" description="Copper amine oxidase catalytic" evidence="12">
    <location>
        <begin position="264"/>
        <end position="677"/>
    </location>
</feature>
<dbReference type="SUPFAM" id="SSF54416">
    <property type="entry name" value="Amine oxidase N-terminal region"/>
    <property type="match status" value="2"/>
</dbReference>
<organism evidence="15 16">
    <name type="scientific">Ilex paraguariensis</name>
    <name type="common">yerba mate</name>
    <dbReference type="NCBI Taxonomy" id="185542"/>
    <lineage>
        <taxon>Eukaryota</taxon>
        <taxon>Viridiplantae</taxon>
        <taxon>Streptophyta</taxon>
        <taxon>Embryophyta</taxon>
        <taxon>Tracheophyta</taxon>
        <taxon>Spermatophyta</taxon>
        <taxon>Magnoliopsida</taxon>
        <taxon>eudicotyledons</taxon>
        <taxon>Gunneridae</taxon>
        <taxon>Pentapetalae</taxon>
        <taxon>asterids</taxon>
        <taxon>campanulids</taxon>
        <taxon>Aquifoliales</taxon>
        <taxon>Aquifoliaceae</taxon>
        <taxon>Ilex</taxon>
    </lineage>
</organism>
<evidence type="ECO:0000259" key="13">
    <source>
        <dbReference type="Pfam" id="PF02727"/>
    </source>
</evidence>
<name>A0ABC8R5J6_9AQUA</name>
<dbReference type="Proteomes" id="UP001642360">
    <property type="component" value="Unassembled WGS sequence"/>
</dbReference>